<comment type="caution">
    <text evidence="1">The sequence shown here is derived from an EMBL/GenBank/DDBJ whole genome shotgun (WGS) entry which is preliminary data.</text>
</comment>
<dbReference type="EMBL" id="JANSHE010001607">
    <property type="protein sequence ID" value="KAJ3001883.1"/>
    <property type="molecule type" value="Genomic_DNA"/>
</dbReference>
<gene>
    <name evidence="1" type="ORF">NUW54_g6157</name>
</gene>
<name>A0ACC1PT41_9APHY</name>
<evidence type="ECO:0000313" key="2">
    <source>
        <dbReference type="Proteomes" id="UP001144978"/>
    </source>
</evidence>
<reference evidence="1" key="1">
    <citation type="submission" date="2022-08" db="EMBL/GenBank/DDBJ databases">
        <title>Genome Sequence of Pycnoporus sanguineus.</title>
        <authorList>
            <person name="Buettner E."/>
        </authorList>
    </citation>
    <scope>NUCLEOTIDE SEQUENCE</scope>
    <source>
        <strain evidence="1">CG-C14</strain>
    </source>
</reference>
<proteinExistence type="predicted"/>
<accession>A0ACC1PT41</accession>
<protein>
    <submittedName>
        <fullName evidence="1">Uncharacterized protein</fullName>
    </submittedName>
</protein>
<dbReference type="Proteomes" id="UP001144978">
    <property type="component" value="Unassembled WGS sequence"/>
</dbReference>
<keyword evidence="2" id="KW-1185">Reference proteome</keyword>
<evidence type="ECO:0000313" key="1">
    <source>
        <dbReference type="EMBL" id="KAJ3001883.1"/>
    </source>
</evidence>
<sequence>MDSFVCLTILSDLASDPGNALTSDFLGPTLRKHAATTIRFLYSLTCPTLSESYLDRQQVWQHRCTKPFLLFVTLIPIYCLCDAVFLAKEVGRLLGQPMHDPCRSEKEIAPGLHLTSERRELRLTTVKSLRATTLWKQRVHFLYSTLPVLILLTSMKKAVAGFILTAFSARYANADVTTLYIPGYDPQAVTADIEGVDASGHTTWRLGPGVPSGTFTGNGGMELASITLVEGPTDAHLVESDPMISFLAVEDCGFSGGIAVCTVSGHAQDESLTDTETETISGFAVQFGGVPATLTATRTSDGTSTITGSSTGVTTPTTVAKTAGKTDADVVATGGEERFDGPASFCEASASSKSTSITSLFTSCVGAAAADAVFCCKSPSDFLIDRSRCSLRDVRFVA</sequence>
<organism evidence="1 2">
    <name type="scientific">Trametes sanguinea</name>
    <dbReference type="NCBI Taxonomy" id="158606"/>
    <lineage>
        <taxon>Eukaryota</taxon>
        <taxon>Fungi</taxon>
        <taxon>Dikarya</taxon>
        <taxon>Basidiomycota</taxon>
        <taxon>Agaricomycotina</taxon>
        <taxon>Agaricomycetes</taxon>
        <taxon>Polyporales</taxon>
        <taxon>Polyporaceae</taxon>
        <taxon>Trametes</taxon>
    </lineage>
</organism>